<dbReference type="EMBL" id="CP129013">
    <property type="protein sequence ID" value="WLR44120.1"/>
    <property type="molecule type" value="Genomic_DNA"/>
</dbReference>
<protein>
    <submittedName>
        <fullName evidence="4">GerMN domain-containing protein</fullName>
    </submittedName>
</protein>
<feature type="chain" id="PRO_5045819748" evidence="2">
    <location>
        <begin position="27"/>
        <end position="354"/>
    </location>
</feature>
<evidence type="ECO:0000313" key="4">
    <source>
        <dbReference type="EMBL" id="WLR44120.1"/>
    </source>
</evidence>
<evidence type="ECO:0000256" key="1">
    <source>
        <dbReference type="SAM" id="MobiDB-lite"/>
    </source>
</evidence>
<dbReference type="InterPro" id="IPR019606">
    <property type="entry name" value="GerMN"/>
</dbReference>
<feature type="domain" description="GerMN" evidence="3">
    <location>
        <begin position="92"/>
        <end position="182"/>
    </location>
</feature>
<dbReference type="SMART" id="SM00909">
    <property type="entry name" value="Germane"/>
    <property type="match status" value="2"/>
</dbReference>
<evidence type="ECO:0000256" key="2">
    <source>
        <dbReference type="SAM" id="SignalP"/>
    </source>
</evidence>
<organism evidence="4 5">
    <name type="scientific">Bacillus carboniphilus</name>
    <dbReference type="NCBI Taxonomy" id="86663"/>
    <lineage>
        <taxon>Bacteria</taxon>
        <taxon>Bacillati</taxon>
        <taxon>Bacillota</taxon>
        <taxon>Bacilli</taxon>
        <taxon>Bacillales</taxon>
        <taxon>Bacillaceae</taxon>
        <taxon>Bacillus</taxon>
    </lineage>
</organism>
<reference evidence="4 5" key="1">
    <citation type="submission" date="2023-06" db="EMBL/GenBank/DDBJ databases">
        <title>Five Gram-positive bacteria isolated from mangrove sediments in Shenzhen, Guangdong, China.</title>
        <authorList>
            <person name="Yu S."/>
            <person name="Zheng W."/>
            <person name="Huang Y."/>
        </authorList>
    </citation>
    <scope>NUCLEOTIDE SEQUENCE [LARGE SCALE GENOMIC DNA]</scope>
    <source>
        <strain evidence="4 5">SaN35-3</strain>
    </source>
</reference>
<feature type="signal peptide" evidence="2">
    <location>
        <begin position="1"/>
        <end position="26"/>
    </location>
</feature>
<dbReference type="Pfam" id="PF10646">
    <property type="entry name" value="Germane"/>
    <property type="match status" value="2"/>
</dbReference>
<dbReference type="RefSeq" id="WP_226539249.1">
    <property type="nucleotide sequence ID" value="NZ_CP129013.1"/>
</dbReference>
<proteinExistence type="predicted"/>
<keyword evidence="2" id="KW-0732">Signal</keyword>
<dbReference type="Proteomes" id="UP001197974">
    <property type="component" value="Chromosome"/>
</dbReference>
<gene>
    <name evidence="4" type="ORF">LC087_08550</name>
</gene>
<accession>A0ABY9K2V0</accession>
<evidence type="ECO:0000313" key="5">
    <source>
        <dbReference type="Proteomes" id="UP001197974"/>
    </source>
</evidence>
<evidence type="ECO:0000259" key="3">
    <source>
        <dbReference type="SMART" id="SM00909"/>
    </source>
</evidence>
<dbReference type="PROSITE" id="PS51257">
    <property type="entry name" value="PROKAR_LIPOPROTEIN"/>
    <property type="match status" value="1"/>
</dbReference>
<feature type="compositionally biased region" description="Basic and acidic residues" evidence="1">
    <location>
        <begin position="332"/>
        <end position="348"/>
    </location>
</feature>
<feature type="region of interest" description="Disordered" evidence="1">
    <location>
        <begin position="332"/>
        <end position="354"/>
    </location>
</feature>
<name>A0ABY9K2V0_9BACI</name>
<sequence>MSISKKRIILSAVFSCSILLSGCGMLEGLGVDKEENLDIDQEVTYLKETEEGKTEQNEESEKATVAQELYLFNKDGLVVPKSFQLPATNEPAQQVIEYLIEGGPITNILPNGFRAVLPQDTTVQGIAIKDGTATVDFSNEFVNYNSKDEQKIAQSITWTLTQFDTIENVKIWLNGKEITEMPESGFKVADKGMSRDQGINLHVDSPLDITATSPMTLYYLAENEGEIMYVPVTKRVQIDDNKLQTAINELINGPEPGDGLTSYFQPKLQLLDEPKVEDGVVTLNFNEFLYHSADGEKKIVSEHVLNALVLTLTEQEGINSVSVQVNGKDDLLTEGGEKLSEPVTRPEKVNTGSF</sequence>
<feature type="domain" description="GerMN" evidence="3">
    <location>
        <begin position="243"/>
        <end position="334"/>
    </location>
</feature>
<keyword evidence="5" id="KW-1185">Reference proteome</keyword>